<dbReference type="Gene3D" id="1.10.10.10">
    <property type="entry name" value="Winged helix-like DNA-binding domain superfamily/Winged helix DNA-binding domain"/>
    <property type="match status" value="1"/>
</dbReference>
<evidence type="ECO:0000256" key="2">
    <source>
        <dbReference type="ARBA" id="ARBA00023015"/>
    </source>
</evidence>
<proteinExistence type="inferred from homology"/>
<dbReference type="GO" id="GO:0006352">
    <property type="term" value="P:DNA-templated transcription initiation"/>
    <property type="evidence" value="ECO:0007669"/>
    <property type="project" value="InterPro"/>
</dbReference>
<dbReference type="GO" id="GO:0003677">
    <property type="term" value="F:DNA binding"/>
    <property type="evidence" value="ECO:0007669"/>
    <property type="project" value="InterPro"/>
</dbReference>
<dbReference type="Pfam" id="PF08281">
    <property type="entry name" value="Sigma70_r4_2"/>
    <property type="match status" value="1"/>
</dbReference>
<dbReference type="GO" id="GO:0016987">
    <property type="term" value="F:sigma factor activity"/>
    <property type="evidence" value="ECO:0007669"/>
    <property type="project" value="UniProtKB-KW"/>
</dbReference>
<dbReference type="InterPro" id="IPR014327">
    <property type="entry name" value="RNA_pol_sigma70_bacteroid"/>
</dbReference>
<dbReference type="InterPro" id="IPR014284">
    <property type="entry name" value="RNA_pol_sigma-70_dom"/>
</dbReference>
<dbReference type="AlphaFoldDB" id="B6W1B9"/>
<dbReference type="InterPro" id="IPR013249">
    <property type="entry name" value="RNA_pol_sigma70_r4_t2"/>
</dbReference>
<evidence type="ECO:0000256" key="1">
    <source>
        <dbReference type="ARBA" id="ARBA00010641"/>
    </source>
</evidence>
<dbReference type="InterPro" id="IPR007627">
    <property type="entry name" value="RNA_pol_sigma70_r2"/>
</dbReference>
<dbReference type="Pfam" id="PF04542">
    <property type="entry name" value="Sigma70_r2"/>
    <property type="match status" value="1"/>
</dbReference>
<dbReference type="PANTHER" id="PTHR43133:SF46">
    <property type="entry name" value="RNA POLYMERASE SIGMA-70 FACTOR ECF SUBFAMILY"/>
    <property type="match status" value="1"/>
</dbReference>
<evidence type="ECO:0000259" key="6">
    <source>
        <dbReference type="Pfam" id="PF08281"/>
    </source>
</evidence>
<dbReference type="InterPro" id="IPR013324">
    <property type="entry name" value="RNA_pol_sigma_r3/r4-like"/>
</dbReference>
<evidence type="ECO:0000256" key="3">
    <source>
        <dbReference type="ARBA" id="ARBA00023082"/>
    </source>
</evidence>
<organism evidence="7 8">
    <name type="scientific">Phocaeicola dorei DSM 17855</name>
    <dbReference type="NCBI Taxonomy" id="483217"/>
    <lineage>
        <taxon>Bacteria</taxon>
        <taxon>Pseudomonadati</taxon>
        <taxon>Bacteroidota</taxon>
        <taxon>Bacteroidia</taxon>
        <taxon>Bacteroidales</taxon>
        <taxon>Bacteroidaceae</taxon>
        <taxon>Phocaeicola</taxon>
    </lineage>
</organism>
<keyword evidence="4" id="KW-0804">Transcription</keyword>
<feature type="domain" description="RNA polymerase sigma factor 70 region 4 type 2" evidence="6">
    <location>
        <begin position="172"/>
        <end position="224"/>
    </location>
</feature>
<dbReference type="Proteomes" id="UP000004849">
    <property type="component" value="Unassembled WGS sequence"/>
</dbReference>
<gene>
    <name evidence="7" type="ORF">BACDOR_03309</name>
</gene>
<dbReference type="SUPFAM" id="SSF88659">
    <property type="entry name" value="Sigma3 and sigma4 domains of RNA polymerase sigma factors"/>
    <property type="match status" value="1"/>
</dbReference>
<keyword evidence="2" id="KW-0805">Transcription regulation</keyword>
<dbReference type="Gene3D" id="1.10.1740.10">
    <property type="match status" value="1"/>
</dbReference>
<evidence type="ECO:0000259" key="5">
    <source>
        <dbReference type="Pfam" id="PF04542"/>
    </source>
</evidence>
<evidence type="ECO:0000313" key="7">
    <source>
        <dbReference type="EMBL" id="EEB24251.1"/>
    </source>
</evidence>
<dbReference type="SUPFAM" id="SSF88946">
    <property type="entry name" value="Sigma2 domain of RNA polymerase sigma factors"/>
    <property type="match status" value="1"/>
</dbReference>
<protein>
    <recommendedName>
        <fullName evidence="9">HTH luxR-type domain-containing protein</fullName>
    </recommendedName>
</protein>
<dbReference type="InterPro" id="IPR039425">
    <property type="entry name" value="RNA_pol_sigma-70-like"/>
</dbReference>
<dbReference type="PANTHER" id="PTHR43133">
    <property type="entry name" value="RNA POLYMERASE ECF-TYPE SIGMA FACTO"/>
    <property type="match status" value="1"/>
</dbReference>
<reference evidence="7 8" key="2">
    <citation type="submission" date="2008-10" db="EMBL/GenBank/DDBJ databases">
        <authorList>
            <person name="Fulton L."/>
            <person name="Clifton S."/>
            <person name="Fulton B."/>
            <person name="Xu J."/>
            <person name="Minx P."/>
            <person name="Pepin K.H."/>
            <person name="Johnson M."/>
            <person name="Thiruvilangam P."/>
            <person name="Bhonagiri V."/>
            <person name="Nash W.E."/>
            <person name="Mardis E.R."/>
            <person name="Wilson R.K."/>
        </authorList>
    </citation>
    <scope>NUCLEOTIDE SEQUENCE [LARGE SCALE GENOMIC DNA]</scope>
    <source>
        <strain evidence="7 8">DSM 17855</strain>
    </source>
</reference>
<evidence type="ECO:0000256" key="4">
    <source>
        <dbReference type="ARBA" id="ARBA00023163"/>
    </source>
</evidence>
<dbReference type="HOGENOM" id="CLU_047691_4_1_10"/>
<dbReference type="NCBIfam" id="TIGR02937">
    <property type="entry name" value="sigma70-ECF"/>
    <property type="match status" value="1"/>
</dbReference>
<evidence type="ECO:0000313" key="8">
    <source>
        <dbReference type="Proteomes" id="UP000004849"/>
    </source>
</evidence>
<evidence type="ECO:0008006" key="9">
    <source>
        <dbReference type="Google" id="ProtNLM"/>
    </source>
</evidence>
<dbReference type="InterPro" id="IPR013325">
    <property type="entry name" value="RNA_pol_sigma_r2"/>
</dbReference>
<dbReference type="CDD" id="cd06171">
    <property type="entry name" value="Sigma70_r4"/>
    <property type="match status" value="1"/>
</dbReference>
<dbReference type="NCBIfam" id="TIGR02985">
    <property type="entry name" value="Sig70_bacteroi1"/>
    <property type="match status" value="1"/>
</dbReference>
<dbReference type="EMBL" id="ABWZ01000069">
    <property type="protein sequence ID" value="EEB24251.1"/>
    <property type="molecule type" value="Genomic_DNA"/>
</dbReference>
<comment type="similarity">
    <text evidence="1">Belongs to the sigma-70 factor family. ECF subfamily.</text>
</comment>
<keyword evidence="3" id="KW-0731">Sigma factor</keyword>
<sequence>MVFHKLCFNFFLYIIKTSENERYLNEKCFFFKKKFFPIKTAIFVRKENSYYTMNHTVEDLSLLNALRQGDGNAFDHLFRRYYPMLCAYAHRLVSLEDAEEIVQEVMLWLWENRGDLIIESSLNQYLFKMTYRRVLNHLTREQVKTKAEAAFYERTQAALCEVDYARFEELDRKIKEAMAALPDSYREAFVMHRFKELSYKEIAEVLDVSPQTVAYRIQQALKLLRVSLKDYLPMLVWLVG</sequence>
<reference evidence="7 8" key="1">
    <citation type="submission" date="2008-10" db="EMBL/GenBank/DDBJ databases">
        <title>Draft genome sequence of Bacteroides dorei (DSM 17855).</title>
        <authorList>
            <person name="Sudarsanam P."/>
            <person name="Ley R."/>
            <person name="Guruge J."/>
            <person name="Turnbaugh P.J."/>
            <person name="Mahowald M."/>
            <person name="Liep D."/>
            <person name="Gordon J."/>
        </authorList>
    </citation>
    <scope>NUCLEOTIDE SEQUENCE [LARGE SCALE GENOMIC DNA]</scope>
    <source>
        <strain evidence="7 8">DSM 17855</strain>
    </source>
</reference>
<accession>B6W1B9</accession>
<feature type="domain" description="RNA polymerase sigma-70 region 2" evidence="5">
    <location>
        <begin position="77"/>
        <end position="142"/>
    </location>
</feature>
<dbReference type="InterPro" id="IPR036388">
    <property type="entry name" value="WH-like_DNA-bd_sf"/>
</dbReference>
<name>B6W1B9_9BACT</name>